<dbReference type="OrthoDB" id="10499466at2759"/>
<evidence type="ECO:0000256" key="1">
    <source>
        <dbReference type="SAM" id="MobiDB-lite"/>
    </source>
</evidence>
<keyword evidence="3" id="KW-1185">Reference proteome</keyword>
<feature type="region of interest" description="Disordered" evidence="1">
    <location>
        <begin position="1"/>
        <end position="124"/>
    </location>
</feature>
<dbReference type="Proteomes" id="UP001165122">
    <property type="component" value="Unassembled WGS sequence"/>
</dbReference>
<protein>
    <submittedName>
        <fullName evidence="2">Uncharacterized protein</fullName>
    </submittedName>
</protein>
<feature type="compositionally biased region" description="Basic residues" evidence="1">
    <location>
        <begin position="198"/>
        <end position="209"/>
    </location>
</feature>
<evidence type="ECO:0000313" key="2">
    <source>
        <dbReference type="EMBL" id="GMH49458.1"/>
    </source>
</evidence>
<feature type="region of interest" description="Disordered" evidence="1">
    <location>
        <begin position="161"/>
        <end position="209"/>
    </location>
</feature>
<feature type="compositionally biased region" description="Gly residues" evidence="1">
    <location>
        <begin position="104"/>
        <end position="116"/>
    </location>
</feature>
<feature type="compositionally biased region" description="Polar residues" evidence="1">
    <location>
        <begin position="19"/>
        <end position="29"/>
    </location>
</feature>
<gene>
    <name evidence="2" type="ORF">TrLO_g4697</name>
</gene>
<reference evidence="3" key="1">
    <citation type="journal article" date="2023" name="Commun. Biol.">
        <title>Genome analysis of Parmales, the sister group of diatoms, reveals the evolutionary specialization of diatoms from phago-mixotrophs to photoautotrophs.</title>
        <authorList>
            <person name="Ban H."/>
            <person name="Sato S."/>
            <person name="Yoshikawa S."/>
            <person name="Yamada K."/>
            <person name="Nakamura Y."/>
            <person name="Ichinomiya M."/>
            <person name="Sato N."/>
            <person name="Blanc-Mathieu R."/>
            <person name="Endo H."/>
            <person name="Kuwata A."/>
            <person name="Ogata H."/>
        </authorList>
    </citation>
    <scope>NUCLEOTIDE SEQUENCE [LARGE SCALE GENOMIC DNA]</scope>
    <source>
        <strain evidence="3">NIES 3700</strain>
    </source>
</reference>
<dbReference type="AlphaFoldDB" id="A0A9W7DNF8"/>
<feature type="compositionally biased region" description="Basic and acidic residues" evidence="1">
    <location>
        <begin position="187"/>
        <end position="197"/>
    </location>
</feature>
<accession>A0A9W7DNF8</accession>
<organism evidence="2 3">
    <name type="scientific">Triparma laevis f. longispina</name>
    <dbReference type="NCBI Taxonomy" id="1714387"/>
    <lineage>
        <taxon>Eukaryota</taxon>
        <taxon>Sar</taxon>
        <taxon>Stramenopiles</taxon>
        <taxon>Ochrophyta</taxon>
        <taxon>Bolidophyceae</taxon>
        <taxon>Parmales</taxon>
        <taxon>Triparmaceae</taxon>
        <taxon>Triparma</taxon>
    </lineage>
</organism>
<proteinExistence type="predicted"/>
<sequence length="285" mass="31136">MDSLKLPAIGGGGGGGTTPMPQNNNSTILSPFGGGNDAQMLGSLGGSVEKKKKKKKKNGDKDRSLKAGGELESLDIEREAKKERKRRKEEKRRRKLAAAAAASGGDGGVGDCGGQEGQPPLMANSAPIHLQQDPGMTPKNFMLESAMSISGDVSRMSPFFADNVDQSQDGPYSLGSGEKLVVKKGKTRGEENHDKDEKRRKKEKKRKKKEIKAAIMLQNVFRSKFARAVAHRMRRRKLFALAAQSGVLLACEGTEQGLTGWYQQTEESIPVYYEVNERGEWKLIM</sequence>
<dbReference type="PROSITE" id="PS50096">
    <property type="entry name" value="IQ"/>
    <property type="match status" value="1"/>
</dbReference>
<evidence type="ECO:0000313" key="3">
    <source>
        <dbReference type="Proteomes" id="UP001165122"/>
    </source>
</evidence>
<dbReference type="EMBL" id="BRXW01000383">
    <property type="protein sequence ID" value="GMH49458.1"/>
    <property type="molecule type" value="Genomic_DNA"/>
</dbReference>
<name>A0A9W7DNF8_9STRA</name>
<feature type="compositionally biased region" description="Basic residues" evidence="1">
    <location>
        <begin position="83"/>
        <end position="96"/>
    </location>
</feature>
<comment type="caution">
    <text evidence="2">The sequence shown here is derived from an EMBL/GenBank/DDBJ whole genome shotgun (WGS) entry which is preliminary data.</text>
</comment>